<proteinExistence type="predicted"/>
<accession>F8GWS2</accession>
<dbReference type="KEGG" id="cnc:CNE_BB1p03680"/>
<name>F8GWS2_CUPNN</name>
<evidence type="ECO:0000313" key="1">
    <source>
        <dbReference type="EMBL" id="AEI81792.1"/>
    </source>
</evidence>
<dbReference type="HOGENOM" id="CLU_2860188_0_0_4"/>
<dbReference type="Proteomes" id="UP000006798">
    <property type="component" value="Plasmid pBB1"/>
</dbReference>
<dbReference type="EMBL" id="CP002879">
    <property type="protein sequence ID" value="AEI81792.1"/>
    <property type="molecule type" value="Genomic_DNA"/>
</dbReference>
<sequence length="64" mass="6711">MELLRDPGLQGGEAALLCTGTRSRNMLGMLAVGGADLYRVHSVATFAGGRLLCAEPMSAGFRWG</sequence>
<geneLocation type="plasmid" evidence="1 2">
    <name>pBB1</name>
</geneLocation>
<dbReference type="AlphaFoldDB" id="F8GWS2"/>
<gene>
    <name evidence="1" type="ordered locus">CNE_BB1p03680</name>
</gene>
<reference evidence="1 2" key="1">
    <citation type="journal article" date="2011" name="J. Bacteriol.">
        <title>Complete genome sequence of the type strain Cupriavidus necator N-1.</title>
        <authorList>
            <person name="Poehlein A."/>
            <person name="Kusian B."/>
            <person name="Friedrich B."/>
            <person name="Daniel R."/>
            <person name="Bowien B."/>
        </authorList>
    </citation>
    <scope>NUCLEOTIDE SEQUENCE [LARGE SCALE GENOMIC DNA]</scope>
    <source>
        <strain evidence="2">ATCC 43291 / DSM 13513 / CCUG 52238 / LMG 8453 / N-1</strain>
        <plasmid evidence="1 2">pBB1</plasmid>
    </source>
</reference>
<evidence type="ECO:0000313" key="2">
    <source>
        <dbReference type="Proteomes" id="UP000006798"/>
    </source>
</evidence>
<keyword evidence="1" id="KW-0614">Plasmid</keyword>
<protein>
    <submittedName>
        <fullName evidence="1">Uncharacterized protein</fullName>
    </submittedName>
</protein>
<organism evidence="1 2">
    <name type="scientific">Cupriavidus necator (strain ATCC 43291 / DSM 13513 / CCUG 52238 / LMG 8453 / N-1)</name>
    <name type="common">Ralstonia eutropha</name>
    <dbReference type="NCBI Taxonomy" id="1042878"/>
    <lineage>
        <taxon>Bacteria</taxon>
        <taxon>Pseudomonadati</taxon>
        <taxon>Pseudomonadota</taxon>
        <taxon>Betaproteobacteria</taxon>
        <taxon>Burkholderiales</taxon>
        <taxon>Burkholderiaceae</taxon>
        <taxon>Cupriavidus</taxon>
    </lineage>
</organism>